<protein>
    <submittedName>
        <fullName evidence="2">Uncharacterized protein</fullName>
    </submittedName>
</protein>
<geneLocation type="plasmid" evidence="2">
    <name>Drgb3</name>
</geneLocation>
<keyword evidence="1" id="KW-1133">Transmembrane helix</keyword>
<dbReference type="AlphaFoldDB" id="A0A0N9NLT6"/>
<dbReference type="RefSeq" id="WP_181375087.1">
    <property type="nucleotide sequence ID" value="NZ_KT351734.1"/>
</dbReference>
<keyword evidence="1" id="KW-0472">Membrane</keyword>
<sequence>MWKYLKCKIANNPKVKSMSPSQRKSIGGKIIICSTVLLLIPLIGMFMSYNNAVVHIVFQLIWGISMIIGGVIAFESEPETSTGAK</sequence>
<dbReference type="EMBL" id="KT351734">
    <property type="protein sequence ID" value="ALG88562.1"/>
    <property type="molecule type" value="Genomic_DNA"/>
</dbReference>
<evidence type="ECO:0000256" key="1">
    <source>
        <dbReference type="SAM" id="Phobius"/>
    </source>
</evidence>
<reference evidence="2" key="2">
    <citation type="submission" date="2015-07" db="EMBL/GenBank/DDBJ databases">
        <authorList>
            <person name="Welte C."/>
            <person name="de Graaf R."/>
            <person name="van den Bosch T.J.M."/>
            <person name="Op den Camp H."/>
            <person name="van Dam N."/>
            <person name="Jetten M."/>
        </authorList>
    </citation>
    <scope>NUCLEOTIDE SEQUENCE</scope>
    <source>
        <plasmid evidence="2">Drgb3</plasmid>
    </source>
</reference>
<accession>A0A0N9NLT6</accession>
<evidence type="ECO:0000313" key="2">
    <source>
        <dbReference type="EMBL" id="ALG88562.1"/>
    </source>
</evidence>
<reference evidence="2" key="1">
    <citation type="journal article" date="2015" name="Environ. Microbiol.">
        <title>Plasmids from the gut microbiome of cabbage root fly larvae encode SaxA that catalyses the conversion of the plant toxin 2-phenylethyl isothiocyanate.</title>
        <authorList>
            <person name="Welte C.U."/>
            <person name="de Graaf R.M."/>
            <person name="van den Bosch T.J."/>
            <person name="Op den Camp H.J."/>
            <person name="van Dam N.M."/>
            <person name="Jetten M.S."/>
        </authorList>
    </citation>
    <scope>NUCLEOTIDE SEQUENCE</scope>
    <source>
        <plasmid evidence="2">Drgb3</plasmid>
    </source>
</reference>
<keyword evidence="1" id="KW-0812">Transmembrane</keyword>
<feature type="transmembrane region" description="Helical" evidence="1">
    <location>
        <begin position="52"/>
        <end position="74"/>
    </location>
</feature>
<feature type="transmembrane region" description="Helical" evidence="1">
    <location>
        <begin position="26"/>
        <end position="46"/>
    </location>
</feature>
<proteinExistence type="predicted"/>
<name>A0A0N9NLT6_PECCA</name>
<keyword evidence="2" id="KW-0614">Plasmid</keyword>
<organism evidence="2">
    <name type="scientific">Pectobacterium carotovorum</name>
    <name type="common">Erwinia carotovora</name>
    <dbReference type="NCBI Taxonomy" id="554"/>
    <lineage>
        <taxon>Bacteria</taxon>
        <taxon>Pseudomonadati</taxon>
        <taxon>Pseudomonadota</taxon>
        <taxon>Gammaproteobacteria</taxon>
        <taxon>Enterobacterales</taxon>
        <taxon>Pectobacteriaceae</taxon>
        <taxon>Pectobacterium</taxon>
    </lineage>
</organism>